<name>A0AAQ3L0P0_9LILI</name>
<evidence type="ECO:0000259" key="5">
    <source>
        <dbReference type="PROSITE" id="PS51649"/>
    </source>
</evidence>
<evidence type="ECO:0000313" key="6">
    <source>
        <dbReference type="EMBL" id="WOL18084.1"/>
    </source>
</evidence>
<evidence type="ECO:0000256" key="2">
    <source>
        <dbReference type="ARBA" id="ARBA00022786"/>
    </source>
</evidence>
<keyword evidence="7" id="KW-1185">Reference proteome</keyword>
<dbReference type="SMART" id="SM00225">
    <property type="entry name" value="BTB"/>
    <property type="match status" value="1"/>
</dbReference>
<dbReference type="Pfam" id="PF03000">
    <property type="entry name" value="NPH3"/>
    <property type="match status" value="1"/>
</dbReference>
<comment type="similarity">
    <text evidence="3">Belongs to the NPH3 family.</text>
</comment>
<evidence type="ECO:0000259" key="4">
    <source>
        <dbReference type="PROSITE" id="PS50097"/>
    </source>
</evidence>
<dbReference type="InterPro" id="IPR011333">
    <property type="entry name" value="SKP1/BTB/POZ_sf"/>
</dbReference>
<dbReference type="Proteomes" id="UP001327560">
    <property type="component" value="Chromosome 8"/>
</dbReference>
<sequence>MATLKLGSKAEAFELVGQTWKCLTELASDVIIEVGEMSFYLHKFPLVNRSGLLRKMISEFCSENGNHCVLQLHDIPGGAMAFELVAKFCYDIKIELNAANVVSVRCAAEHLGMTEDYIEGNLIMQTEKFLHEVLSSWKDSIKALQACKTLLPHAEQLHIVSRCINYLASKACADPSLINMAGNTTTSSTATKAQQGSNLWNGIVSAEAPKSVISNWWYEDASSFSLPFLKRFILAIEAKGMEPENVAGVLMFAAKKFLPGLNRSYTNFCASDSAPSEGDQRVFLEEIVQLLPTKKGVTSTKFLFGMLRTAITLRVSASCRENLERRIGVQLEEAALEDLLIPNLDDDSTQYDVDCVHQILAHFMATERTTATSVVVIDEGQSVTSLPAPLTPMASVAKLVDGYLAEVASDINLKLPEFLSLAAVIPNHARPLDDGIYRAIDIYLKTHPWLTESEKEQICQLVNCQKLSLEACTHAAQNERLPLRLVVQVLFFEQLHLRTSIAGRFVVSESMESSRTSNGDFVIQKRSIGAIQTEDDFHVDVDDMRLQVLELEKECLSMKQEIEKLGKPKIRSWKIFSRRIGFGIKS</sequence>
<proteinExistence type="inferred from homology"/>
<dbReference type="PROSITE" id="PS50097">
    <property type="entry name" value="BTB"/>
    <property type="match status" value="1"/>
</dbReference>
<protein>
    <submittedName>
        <fullName evidence="6">BTB/POZ domain-containing protein</fullName>
    </submittedName>
</protein>
<dbReference type="AlphaFoldDB" id="A0AAQ3L0P0"/>
<dbReference type="Gene3D" id="3.30.710.10">
    <property type="entry name" value="Potassium Channel Kv1.1, Chain A"/>
    <property type="match status" value="1"/>
</dbReference>
<organism evidence="6 7">
    <name type="scientific">Canna indica</name>
    <name type="common">Indian-shot</name>
    <dbReference type="NCBI Taxonomy" id="4628"/>
    <lineage>
        <taxon>Eukaryota</taxon>
        <taxon>Viridiplantae</taxon>
        <taxon>Streptophyta</taxon>
        <taxon>Embryophyta</taxon>
        <taxon>Tracheophyta</taxon>
        <taxon>Spermatophyta</taxon>
        <taxon>Magnoliopsida</taxon>
        <taxon>Liliopsida</taxon>
        <taxon>Zingiberales</taxon>
        <taxon>Cannaceae</taxon>
        <taxon>Canna</taxon>
    </lineage>
</organism>
<dbReference type="EMBL" id="CP136897">
    <property type="protein sequence ID" value="WOL18084.1"/>
    <property type="molecule type" value="Genomic_DNA"/>
</dbReference>
<accession>A0AAQ3L0P0</accession>
<evidence type="ECO:0000256" key="3">
    <source>
        <dbReference type="PROSITE-ProRule" id="PRU00982"/>
    </source>
</evidence>
<evidence type="ECO:0000313" key="7">
    <source>
        <dbReference type="Proteomes" id="UP001327560"/>
    </source>
</evidence>
<feature type="domain" description="BTB" evidence="4">
    <location>
        <begin position="28"/>
        <end position="98"/>
    </location>
</feature>
<dbReference type="InterPro" id="IPR027356">
    <property type="entry name" value="NPH3_dom"/>
</dbReference>
<feature type="domain" description="NPH3" evidence="5">
    <location>
        <begin position="215"/>
        <end position="496"/>
    </location>
</feature>
<gene>
    <name evidence="6" type="ORF">Cni_G26877</name>
</gene>
<keyword evidence="2" id="KW-0833">Ubl conjugation pathway</keyword>
<dbReference type="Pfam" id="PF00651">
    <property type="entry name" value="BTB"/>
    <property type="match status" value="1"/>
</dbReference>
<dbReference type="SUPFAM" id="SSF54695">
    <property type="entry name" value="POZ domain"/>
    <property type="match status" value="1"/>
</dbReference>
<comment type="pathway">
    <text evidence="1">Protein modification; protein ubiquitination.</text>
</comment>
<reference evidence="6 7" key="1">
    <citation type="submission" date="2023-10" db="EMBL/GenBank/DDBJ databases">
        <title>Chromosome-scale genome assembly provides insights into flower coloration mechanisms of Canna indica.</title>
        <authorList>
            <person name="Li C."/>
        </authorList>
    </citation>
    <scope>NUCLEOTIDE SEQUENCE [LARGE SCALE GENOMIC DNA]</scope>
    <source>
        <tissue evidence="6">Flower</tissue>
    </source>
</reference>
<dbReference type="InterPro" id="IPR043454">
    <property type="entry name" value="NPH3/RPT2-like"/>
</dbReference>
<dbReference type="InterPro" id="IPR000210">
    <property type="entry name" value="BTB/POZ_dom"/>
</dbReference>
<dbReference type="PANTHER" id="PTHR32370">
    <property type="entry name" value="OS12G0117600 PROTEIN"/>
    <property type="match status" value="1"/>
</dbReference>
<evidence type="ECO:0000256" key="1">
    <source>
        <dbReference type="ARBA" id="ARBA00004906"/>
    </source>
</evidence>
<dbReference type="PROSITE" id="PS51649">
    <property type="entry name" value="NPH3"/>
    <property type="match status" value="1"/>
</dbReference>